<protein>
    <submittedName>
        <fullName evidence="1">Uncharacterized protein</fullName>
    </submittedName>
</protein>
<gene>
    <name evidence="1" type="ORF">BG844_21190</name>
</gene>
<keyword evidence="2" id="KW-1185">Reference proteome</keyword>
<accession>A0A1K0FHW9</accession>
<comment type="caution">
    <text evidence="1">The sequence shown here is derived from an EMBL/GenBank/DDBJ whole genome shotgun (WGS) entry which is preliminary data.</text>
</comment>
<organism evidence="1 2">
    <name type="scientific">Couchioplanes caeruleus subsp. caeruleus</name>
    <dbReference type="NCBI Taxonomy" id="56427"/>
    <lineage>
        <taxon>Bacteria</taxon>
        <taxon>Bacillati</taxon>
        <taxon>Actinomycetota</taxon>
        <taxon>Actinomycetes</taxon>
        <taxon>Micromonosporales</taxon>
        <taxon>Micromonosporaceae</taxon>
        <taxon>Couchioplanes</taxon>
    </lineage>
</organism>
<dbReference type="Proteomes" id="UP000182486">
    <property type="component" value="Unassembled WGS sequence"/>
</dbReference>
<evidence type="ECO:0000313" key="2">
    <source>
        <dbReference type="Proteomes" id="UP000182486"/>
    </source>
</evidence>
<evidence type="ECO:0000313" key="1">
    <source>
        <dbReference type="EMBL" id="OJF12336.1"/>
    </source>
</evidence>
<sequence length="80" mass="8863">MCGSRLDTVFEPDAVGRLVQPLRGRRVGAVSGDTKVANRGGLLGRWQHLEYVIGFNLDWCVRTCGLPPISSSWASLRNRH</sequence>
<dbReference type="EMBL" id="MEIA01000224">
    <property type="protein sequence ID" value="OJF12336.1"/>
    <property type="molecule type" value="Genomic_DNA"/>
</dbReference>
<dbReference type="AlphaFoldDB" id="A0A1K0FHW9"/>
<dbReference type="RefSeq" id="WP_071807084.1">
    <property type="nucleotide sequence ID" value="NZ_MEIA01000224.1"/>
</dbReference>
<proteinExistence type="predicted"/>
<reference evidence="1 2" key="1">
    <citation type="submission" date="2016-09" db="EMBL/GenBank/DDBJ databases">
        <title>Couchioplanes caeruleus draft genome sequence.</title>
        <authorList>
            <person name="Sheehan J."/>
            <person name="Caffrey P."/>
        </authorList>
    </citation>
    <scope>NUCLEOTIDE SEQUENCE [LARGE SCALE GENOMIC DNA]</scope>
    <source>
        <strain evidence="1 2">DSM 43634</strain>
    </source>
</reference>
<name>A0A1K0FHW9_9ACTN</name>